<feature type="transmembrane region" description="Helical" evidence="1">
    <location>
        <begin position="332"/>
        <end position="353"/>
    </location>
</feature>
<feature type="transmembrane region" description="Helical" evidence="1">
    <location>
        <begin position="308"/>
        <end position="325"/>
    </location>
</feature>
<evidence type="ECO:0000313" key="2">
    <source>
        <dbReference type="EMBL" id="MFM2484503.1"/>
    </source>
</evidence>
<keyword evidence="3" id="KW-1185">Reference proteome</keyword>
<proteinExistence type="predicted"/>
<sequence length="530" mass="62253">MFKVKMNYLLYIFITIYSLFIVYRASFGLIDDHIFLSTVFSGHSIPFFLSPEIGRFYPLDGQEYNLISFVSHSPVAFYLWNSLEYIIFAIVLFKIEEQLTGGSFRGRVYLFIIYVSFIGGMANLFLRLFVPERDALFFLTIALFFYIQFYYKSDRNWFYGILSLICANISLYYKEPMFILVGGFSFFHLLFDYKKGYKKINPLDVLWMLSSLIFLLIYYFVIFQNHDGSYYGQLTINKWIVHLKNSSLFFLTNPFILCLFIPFLIIRIYLLIRKRDRVNAMFDSMALSAAGYFLAIIVLNIYSPYYLMPLYLYAFFSVSYNLNIIKKIYPKLFFSCLGGFLFLAIFSAIPFGIHQFSVWKNVPNNFQQTVSFLKKYLDGKPVRVGIFLYGVNRNTGVEVYNSFGEFMQSENISTKKYDLKTDEVDNNILRKAKVYNSSPYSVFHQLKPQKITQEDLVVVGNFSQKEFNPKSFDAHYRLLFKSKSPIFNFGDYSLKSIVKYGVNKVIGKNNFVSDNIFNLPINFYVYKKIN</sequence>
<evidence type="ECO:0000256" key="1">
    <source>
        <dbReference type="SAM" id="Phobius"/>
    </source>
</evidence>
<feature type="transmembrane region" description="Helical" evidence="1">
    <location>
        <begin position="248"/>
        <end position="272"/>
    </location>
</feature>
<keyword evidence="1" id="KW-1133">Transmembrane helix</keyword>
<organism evidence="2 3">
    <name type="scientific">Celerinatantimonas yamalensis</name>
    <dbReference type="NCBI Taxonomy" id="559956"/>
    <lineage>
        <taxon>Bacteria</taxon>
        <taxon>Pseudomonadati</taxon>
        <taxon>Pseudomonadota</taxon>
        <taxon>Gammaproteobacteria</taxon>
        <taxon>Celerinatantimonadaceae</taxon>
        <taxon>Celerinatantimonas</taxon>
    </lineage>
</organism>
<feature type="transmembrane region" description="Helical" evidence="1">
    <location>
        <begin position="284"/>
        <end position="302"/>
    </location>
</feature>
<feature type="transmembrane region" description="Helical" evidence="1">
    <location>
        <begin position="177"/>
        <end position="193"/>
    </location>
</feature>
<feature type="transmembrane region" description="Helical" evidence="1">
    <location>
        <begin position="108"/>
        <end position="129"/>
    </location>
</feature>
<reference evidence="2 3" key="1">
    <citation type="journal article" date="2013" name="Int. J. Syst. Evol. Microbiol.">
        <title>Celerinatantimonas yamalensis sp. nov., a cold-adapted diazotrophic bacterium from a cold permafrost brine.</title>
        <authorList>
            <person name="Shcherbakova V."/>
            <person name="Chuvilskaya N."/>
            <person name="Rivkina E."/>
            <person name="Demidov N."/>
            <person name="Uchaeva V."/>
            <person name="Suetin S."/>
            <person name="Suzina N."/>
            <person name="Gilichinsky D."/>
        </authorList>
    </citation>
    <scope>NUCLEOTIDE SEQUENCE [LARGE SCALE GENOMIC DNA]</scope>
    <source>
        <strain evidence="2 3">C7</strain>
    </source>
</reference>
<protein>
    <recommendedName>
        <fullName evidence="4">Dolichyl-phosphate-mannose-protein mannosyltransferase</fullName>
    </recommendedName>
</protein>
<gene>
    <name evidence="2" type="ORF">ABUE30_05385</name>
</gene>
<feature type="transmembrane region" description="Helical" evidence="1">
    <location>
        <begin position="205"/>
        <end position="223"/>
    </location>
</feature>
<accession>A0ABW9G622</accession>
<evidence type="ECO:0000313" key="3">
    <source>
        <dbReference type="Proteomes" id="UP001629953"/>
    </source>
</evidence>
<feature type="transmembrane region" description="Helical" evidence="1">
    <location>
        <begin position="6"/>
        <end position="23"/>
    </location>
</feature>
<keyword evidence="1" id="KW-0472">Membrane</keyword>
<feature type="transmembrane region" description="Helical" evidence="1">
    <location>
        <begin position="156"/>
        <end position="171"/>
    </location>
</feature>
<dbReference type="Proteomes" id="UP001629953">
    <property type="component" value="Unassembled WGS sequence"/>
</dbReference>
<feature type="transmembrane region" description="Helical" evidence="1">
    <location>
        <begin position="135"/>
        <end position="151"/>
    </location>
</feature>
<feature type="transmembrane region" description="Helical" evidence="1">
    <location>
        <begin position="77"/>
        <end position="96"/>
    </location>
</feature>
<dbReference type="RefSeq" id="WP_408622683.1">
    <property type="nucleotide sequence ID" value="NZ_JBEQCT010000002.1"/>
</dbReference>
<dbReference type="EMBL" id="JBEQCT010000002">
    <property type="protein sequence ID" value="MFM2484503.1"/>
    <property type="molecule type" value="Genomic_DNA"/>
</dbReference>
<comment type="caution">
    <text evidence="2">The sequence shown here is derived from an EMBL/GenBank/DDBJ whole genome shotgun (WGS) entry which is preliminary data.</text>
</comment>
<evidence type="ECO:0008006" key="4">
    <source>
        <dbReference type="Google" id="ProtNLM"/>
    </source>
</evidence>
<name>A0ABW9G622_9GAMM</name>
<keyword evidence="1" id="KW-0812">Transmembrane</keyword>